<name>F0WYB4_9STRA</name>
<reference evidence="7" key="1">
    <citation type="journal article" date="2011" name="PLoS Biol.">
        <title>Gene gain and loss during evolution of obligate parasitism in the white rust pathogen of Arabidopsis thaliana.</title>
        <authorList>
            <person name="Kemen E."/>
            <person name="Gardiner A."/>
            <person name="Schultz-Larsen T."/>
            <person name="Kemen A.C."/>
            <person name="Balmuth A.L."/>
            <person name="Robert-Seilaniantz A."/>
            <person name="Bailey K."/>
            <person name="Holub E."/>
            <person name="Studholme D.J."/>
            <person name="Maclean D."/>
            <person name="Jones J.D."/>
        </authorList>
    </citation>
    <scope>NUCLEOTIDE SEQUENCE</scope>
</reference>
<dbReference type="PROSITE" id="PS50293">
    <property type="entry name" value="TPR_REGION"/>
    <property type="match status" value="1"/>
</dbReference>
<dbReference type="GO" id="GO:0043130">
    <property type="term" value="F:ubiquitin binding"/>
    <property type="evidence" value="ECO:0007669"/>
    <property type="project" value="TreeGrafter"/>
</dbReference>
<dbReference type="InterPro" id="IPR017455">
    <property type="entry name" value="Znf_FYVE-rel"/>
</dbReference>
<feature type="compositionally biased region" description="Polar residues" evidence="5">
    <location>
        <begin position="117"/>
        <end position="128"/>
    </location>
</feature>
<dbReference type="SUPFAM" id="SSF57903">
    <property type="entry name" value="FYVE/PHD zinc finger"/>
    <property type="match status" value="1"/>
</dbReference>
<feature type="region of interest" description="Disordered" evidence="5">
    <location>
        <begin position="234"/>
        <end position="253"/>
    </location>
</feature>
<accession>F0WYB4</accession>
<dbReference type="InterPro" id="IPR011011">
    <property type="entry name" value="Znf_FYVE_PHD"/>
</dbReference>
<dbReference type="Gene3D" id="1.25.40.10">
    <property type="entry name" value="Tetratricopeptide repeat domain"/>
    <property type="match status" value="1"/>
</dbReference>
<dbReference type="GO" id="GO:0032266">
    <property type="term" value="F:phosphatidylinositol-3-phosphate binding"/>
    <property type="evidence" value="ECO:0007669"/>
    <property type="project" value="TreeGrafter"/>
</dbReference>
<dbReference type="InterPro" id="IPR013083">
    <property type="entry name" value="Znf_RING/FYVE/PHD"/>
</dbReference>
<dbReference type="AlphaFoldDB" id="F0WYB4"/>
<feature type="region of interest" description="Disordered" evidence="5">
    <location>
        <begin position="113"/>
        <end position="216"/>
    </location>
</feature>
<evidence type="ECO:0000313" key="7">
    <source>
        <dbReference type="EMBL" id="CCA26466.1"/>
    </source>
</evidence>
<keyword evidence="1" id="KW-0479">Metal-binding</keyword>
<dbReference type="Pfam" id="PF01363">
    <property type="entry name" value="FYVE"/>
    <property type="match status" value="1"/>
</dbReference>
<dbReference type="GO" id="GO:0008270">
    <property type="term" value="F:zinc ion binding"/>
    <property type="evidence" value="ECO:0007669"/>
    <property type="project" value="UniProtKB-KW"/>
</dbReference>
<evidence type="ECO:0000256" key="3">
    <source>
        <dbReference type="ARBA" id="ARBA00022833"/>
    </source>
</evidence>
<evidence type="ECO:0000256" key="2">
    <source>
        <dbReference type="ARBA" id="ARBA00022771"/>
    </source>
</evidence>
<organism evidence="7">
    <name type="scientific">Albugo laibachii Nc14</name>
    <dbReference type="NCBI Taxonomy" id="890382"/>
    <lineage>
        <taxon>Eukaryota</taxon>
        <taxon>Sar</taxon>
        <taxon>Stramenopiles</taxon>
        <taxon>Oomycota</taxon>
        <taxon>Peronosporomycetes</taxon>
        <taxon>Albuginales</taxon>
        <taxon>Albuginaceae</taxon>
        <taxon>Albugo</taxon>
    </lineage>
</organism>
<feature type="domain" description="FYVE-type" evidence="6">
    <location>
        <begin position="24"/>
        <end position="84"/>
    </location>
</feature>
<dbReference type="InterPro" id="IPR000306">
    <property type="entry name" value="Znf_FYVE"/>
</dbReference>
<evidence type="ECO:0000256" key="1">
    <source>
        <dbReference type="ARBA" id="ARBA00022723"/>
    </source>
</evidence>
<dbReference type="GO" id="GO:0033565">
    <property type="term" value="C:ESCRT-0 complex"/>
    <property type="evidence" value="ECO:0007669"/>
    <property type="project" value="TreeGrafter"/>
</dbReference>
<keyword evidence="3" id="KW-0862">Zinc</keyword>
<dbReference type="SMART" id="SM00064">
    <property type="entry name" value="FYVE"/>
    <property type="match status" value="1"/>
</dbReference>
<dbReference type="HOGENOM" id="CLU_603286_0_0_1"/>
<evidence type="ECO:0000256" key="5">
    <source>
        <dbReference type="SAM" id="MobiDB-lite"/>
    </source>
</evidence>
<keyword evidence="2 4" id="KW-0863">Zinc-finger</keyword>
<sequence>MPSASTHRTRYRNSHKAYIPQKPWQLANKCAVCNGNFSPFRLRHHCRNCGISVCGSHSRRRVRIPSSLSADKQRVCDACFQVIQVENMSSVGDSSLLRANLAKRADYGRQVAKTTARETGQSKVSTSSEVHRGQRVAGIPIPSQTIREGTVGKHPVRAVLAPKKNQGMQPDQRHRRRESKRDQRPSKPKQRTKQSEASANVSRDRSGVNTEEGVFAQHEEELKKQCLVDAKVAREAKEKRRSRQRRTRAQDGNVSDDADAIALRLLASKRSIMIKSQTEVSAKPENDASSTIERNEEEMEVLVDTIARKEQLILQNQMEVYYFYHKRQLLQRREDDAARVARDAADRIQRIKRARAKVSNLVCSAEKLLTDEEYQAAIIELLRAIAIEHSNAKAWRLLAQCRMKIADYAAAEIACRTCIQFQHSPTNLVLLGQIMICKGRADQAIEYYQKALTV</sequence>
<gene>
    <name evidence="7" type="primary">AlNc14C376G11173</name>
    <name evidence="7" type="ORF">ALNC14_126100</name>
</gene>
<dbReference type="InterPro" id="IPR011990">
    <property type="entry name" value="TPR-like_helical_dom_sf"/>
</dbReference>
<dbReference type="PANTHER" id="PTHR47794:SF1">
    <property type="entry name" value="VACUOLAR PROTEIN SORTING-ASSOCIATED PROTEIN 27"/>
    <property type="match status" value="1"/>
</dbReference>
<evidence type="ECO:0000259" key="6">
    <source>
        <dbReference type="PROSITE" id="PS50178"/>
    </source>
</evidence>
<dbReference type="CDD" id="cd15760">
    <property type="entry name" value="FYVE_scVPS27p_like"/>
    <property type="match status" value="1"/>
</dbReference>
<protein>
    <submittedName>
        <fullName evidence="7">Uncharacterized protein AlNc14C376G11173</fullName>
    </submittedName>
</protein>
<dbReference type="SUPFAM" id="SSF48452">
    <property type="entry name" value="TPR-like"/>
    <property type="match status" value="1"/>
</dbReference>
<evidence type="ECO:0000256" key="4">
    <source>
        <dbReference type="PROSITE-ProRule" id="PRU00091"/>
    </source>
</evidence>
<dbReference type="PANTHER" id="PTHR47794">
    <property type="entry name" value="VACUOLAR PROTEIN SORTING-ASSOCIATED PROTEIN 27"/>
    <property type="match status" value="1"/>
</dbReference>
<proteinExistence type="predicted"/>
<dbReference type="PROSITE" id="PS50178">
    <property type="entry name" value="ZF_FYVE"/>
    <property type="match status" value="1"/>
</dbReference>
<dbReference type="EMBL" id="FR824420">
    <property type="protein sequence ID" value="CCA26466.1"/>
    <property type="molecule type" value="Genomic_DNA"/>
</dbReference>
<dbReference type="Gene3D" id="3.30.40.10">
    <property type="entry name" value="Zinc/RING finger domain, C3HC4 (zinc finger)"/>
    <property type="match status" value="1"/>
</dbReference>
<reference evidence="7" key="2">
    <citation type="submission" date="2011-02" db="EMBL/GenBank/DDBJ databases">
        <authorList>
            <person name="MacLean D."/>
        </authorList>
    </citation>
    <scope>NUCLEOTIDE SEQUENCE</scope>
</reference>
<dbReference type="GO" id="GO:0043328">
    <property type="term" value="P:protein transport to vacuole involved in ubiquitin-dependent protein catabolic process via the multivesicular body sorting pathway"/>
    <property type="evidence" value="ECO:0007669"/>
    <property type="project" value="TreeGrafter"/>
</dbReference>
<dbReference type="GO" id="GO:0006623">
    <property type="term" value="P:protein targeting to vacuole"/>
    <property type="evidence" value="ECO:0007669"/>
    <property type="project" value="TreeGrafter"/>
</dbReference>